<organism evidence="4 5">
    <name type="scientific">Collybia nuda</name>
    <dbReference type="NCBI Taxonomy" id="64659"/>
    <lineage>
        <taxon>Eukaryota</taxon>
        <taxon>Fungi</taxon>
        <taxon>Dikarya</taxon>
        <taxon>Basidiomycota</taxon>
        <taxon>Agaricomycotina</taxon>
        <taxon>Agaricomycetes</taxon>
        <taxon>Agaricomycetidae</taxon>
        <taxon>Agaricales</taxon>
        <taxon>Tricholomatineae</taxon>
        <taxon>Clitocybaceae</taxon>
        <taxon>Collybia</taxon>
    </lineage>
</organism>
<dbReference type="Proteomes" id="UP000807353">
    <property type="component" value="Unassembled WGS sequence"/>
</dbReference>
<dbReference type="Gene3D" id="1.20.5.930">
    <property type="entry name" value="Bicelle-embedded integrin alpha(iib) transmembrane segment"/>
    <property type="match status" value="1"/>
</dbReference>
<keyword evidence="2" id="KW-0812">Transmembrane</keyword>
<feature type="region of interest" description="Disordered" evidence="1">
    <location>
        <begin position="434"/>
        <end position="465"/>
    </location>
</feature>
<gene>
    <name evidence="4" type="ORF">BDZ94DRAFT_1293776</name>
</gene>
<reference evidence="4" key="1">
    <citation type="submission" date="2020-11" db="EMBL/GenBank/DDBJ databases">
        <authorList>
            <consortium name="DOE Joint Genome Institute"/>
            <person name="Ahrendt S."/>
            <person name="Riley R."/>
            <person name="Andreopoulos W."/>
            <person name="Labutti K."/>
            <person name="Pangilinan J."/>
            <person name="Ruiz-Duenas F.J."/>
            <person name="Barrasa J.M."/>
            <person name="Sanchez-Garcia M."/>
            <person name="Camarero S."/>
            <person name="Miyauchi S."/>
            <person name="Serrano A."/>
            <person name="Linde D."/>
            <person name="Babiker R."/>
            <person name="Drula E."/>
            <person name="Ayuso-Fernandez I."/>
            <person name="Pacheco R."/>
            <person name="Padilla G."/>
            <person name="Ferreira P."/>
            <person name="Barriuso J."/>
            <person name="Kellner H."/>
            <person name="Castanera R."/>
            <person name="Alfaro M."/>
            <person name="Ramirez L."/>
            <person name="Pisabarro A.G."/>
            <person name="Kuo A."/>
            <person name="Tritt A."/>
            <person name="Lipzen A."/>
            <person name="He G."/>
            <person name="Yan M."/>
            <person name="Ng V."/>
            <person name="Cullen D."/>
            <person name="Martin F."/>
            <person name="Rosso M.-N."/>
            <person name="Henrissat B."/>
            <person name="Hibbett D."/>
            <person name="Martinez A.T."/>
            <person name="Grigoriev I.V."/>
        </authorList>
    </citation>
    <scope>NUCLEOTIDE SEQUENCE</scope>
    <source>
        <strain evidence="4">CBS 247.69</strain>
    </source>
</reference>
<dbReference type="OrthoDB" id="2758521at2759"/>
<keyword evidence="2" id="KW-1133">Transmembrane helix</keyword>
<evidence type="ECO:0000256" key="2">
    <source>
        <dbReference type="SAM" id="Phobius"/>
    </source>
</evidence>
<evidence type="ECO:0000313" key="4">
    <source>
        <dbReference type="EMBL" id="KAF9469397.1"/>
    </source>
</evidence>
<keyword evidence="3" id="KW-0732">Signal</keyword>
<keyword evidence="2" id="KW-0472">Membrane</keyword>
<evidence type="ECO:0000256" key="3">
    <source>
        <dbReference type="SAM" id="SignalP"/>
    </source>
</evidence>
<protein>
    <submittedName>
        <fullName evidence="4">Uncharacterized protein</fullName>
    </submittedName>
</protein>
<comment type="caution">
    <text evidence="4">The sequence shown here is derived from an EMBL/GenBank/DDBJ whole genome shotgun (WGS) entry which is preliminary data.</text>
</comment>
<name>A0A9P5YGA6_9AGAR</name>
<evidence type="ECO:0000313" key="5">
    <source>
        <dbReference type="Proteomes" id="UP000807353"/>
    </source>
</evidence>
<keyword evidence="5" id="KW-1185">Reference proteome</keyword>
<feature type="region of interest" description="Disordered" evidence="1">
    <location>
        <begin position="342"/>
        <end position="369"/>
    </location>
</feature>
<feature type="signal peptide" evidence="3">
    <location>
        <begin position="1"/>
        <end position="21"/>
    </location>
</feature>
<evidence type="ECO:0000256" key="1">
    <source>
        <dbReference type="SAM" id="MobiDB-lite"/>
    </source>
</evidence>
<sequence length="465" mass="52015">MFWQLGPRWMILFIFLRGGTAAQFNRTIDDTLGDSVTGEKPIYLPTTVGVWQNADCKGCLLQPDRILAFNGTWTAATYTPTLESMSVELAFKGTAIYVFFILANIVERDNPTETECNFTLDGRLVGNFQHTPISTNEFLFDSLVFSQDNLSNVDHRLSILTSSLDHKVWVNFDYALYTTDDTPARPLPSSSSSPLTPVTSSTSTGTPLPNAARPSLQIGVIVGSVVGGLIALLLLVLILLFWHRRRQPAEKDDDEFPTALSPLRQYNDSNVRFVTPFTNYHTRHSLGNSELHQSLATFPLRSEAAARASSHFVDAPHYQSNIRAPMNPSAFRREKNQIPIITSSGAGRSPPSFAPPMPDPDPLQEHTTEATRRERQAEIGRQMDALKQNMRYLKAVDPFHQRPTQGQRGRGEDVLNMRDEIQALREQINYLQAQQQSSWAQGLSDEPPPSYSASPPIRLTTRFQP</sequence>
<feature type="transmembrane region" description="Helical" evidence="2">
    <location>
        <begin position="218"/>
        <end position="242"/>
    </location>
</feature>
<feature type="compositionally biased region" description="Pro residues" evidence="1">
    <location>
        <begin position="352"/>
        <end position="361"/>
    </location>
</feature>
<feature type="region of interest" description="Disordered" evidence="1">
    <location>
        <begin position="183"/>
        <end position="209"/>
    </location>
</feature>
<proteinExistence type="predicted"/>
<dbReference type="AlphaFoldDB" id="A0A9P5YGA6"/>
<feature type="compositionally biased region" description="Low complexity" evidence="1">
    <location>
        <begin position="187"/>
        <end position="209"/>
    </location>
</feature>
<feature type="chain" id="PRO_5040419051" evidence="3">
    <location>
        <begin position="22"/>
        <end position="465"/>
    </location>
</feature>
<dbReference type="EMBL" id="MU150230">
    <property type="protein sequence ID" value="KAF9469397.1"/>
    <property type="molecule type" value="Genomic_DNA"/>
</dbReference>
<accession>A0A9P5YGA6</accession>